<evidence type="ECO:0000256" key="6">
    <source>
        <dbReference type="ARBA" id="ARBA00025581"/>
    </source>
</evidence>
<dbReference type="InterPro" id="IPR003166">
    <property type="entry name" value="TFIIE_bsu_DNA-bd"/>
</dbReference>
<dbReference type="AlphaFoldDB" id="K3WKQ2"/>
<evidence type="ECO:0000256" key="4">
    <source>
        <dbReference type="ARBA" id="ARBA00023163"/>
    </source>
</evidence>
<protein>
    <recommendedName>
        <fullName evidence="7">TFIIE beta domain-containing protein</fullName>
    </recommendedName>
</protein>
<dbReference type="GO" id="GO:0003677">
    <property type="term" value="F:DNA binding"/>
    <property type="evidence" value="ECO:0007669"/>
    <property type="project" value="UniProtKB-KW"/>
</dbReference>
<dbReference type="Proteomes" id="UP000019132">
    <property type="component" value="Unassembled WGS sequence"/>
</dbReference>
<dbReference type="Pfam" id="PF02186">
    <property type="entry name" value="TFIIE_beta"/>
    <property type="match status" value="1"/>
</dbReference>
<dbReference type="InParanoid" id="K3WKQ2"/>
<accession>K3WKQ2</accession>
<dbReference type="EMBL" id="GL376633">
    <property type="status" value="NOT_ANNOTATED_CDS"/>
    <property type="molecule type" value="Genomic_DNA"/>
</dbReference>
<dbReference type="PANTHER" id="PTHR12716">
    <property type="entry name" value="TRANSCRIPTION INITIATION FACTOR IIE, BETA SUBUNIT"/>
    <property type="match status" value="1"/>
</dbReference>
<dbReference type="Pfam" id="PF18121">
    <property type="entry name" value="TFA2_Winged_2"/>
    <property type="match status" value="1"/>
</dbReference>
<evidence type="ECO:0000259" key="7">
    <source>
        <dbReference type="PROSITE" id="PS51351"/>
    </source>
</evidence>
<reference evidence="9" key="2">
    <citation type="submission" date="2010-04" db="EMBL/GenBank/DDBJ databases">
        <authorList>
            <person name="Buell R."/>
            <person name="Hamilton J."/>
            <person name="Hostetler J."/>
        </authorList>
    </citation>
    <scope>NUCLEOTIDE SEQUENCE [LARGE SCALE GENOMIC DNA]</scope>
    <source>
        <strain evidence="9">DAOM:BR144</strain>
    </source>
</reference>
<keyword evidence="2" id="KW-0805">Transcription regulation</keyword>
<dbReference type="STRING" id="431595.K3WKQ2"/>
<organism evidence="8 9">
    <name type="scientific">Globisporangium ultimum (strain ATCC 200006 / CBS 805.95 / DAOM BR144)</name>
    <name type="common">Pythium ultimum</name>
    <dbReference type="NCBI Taxonomy" id="431595"/>
    <lineage>
        <taxon>Eukaryota</taxon>
        <taxon>Sar</taxon>
        <taxon>Stramenopiles</taxon>
        <taxon>Oomycota</taxon>
        <taxon>Peronosporomycetes</taxon>
        <taxon>Pythiales</taxon>
        <taxon>Pythiaceae</taxon>
        <taxon>Globisporangium</taxon>
    </lineage>
</organism>
<dbReference type="PROSITE" id="PS51351">
    <property type="entry name" value="TFIIE_BETA_C"/>
    <property type="match status" value="1"/>
</dbReference>
<dbReference type="GO" id="GO:0001097">
    <property type="term" value="F:TFIIH-class transcription factor complex binding"/>
    <property type="evidence" value="ECO:0007669"/>
    <property type="project" value="TreeGrafter"/>
</dbReference>
<dbReference type="GO" id="GO:0006367">
    <property type="term" value="P:transcription initiation at RNA polymerase II promoter"/>
    <property type="evidence" value="ECO:0007669"/>
    <property type="project" value="InterPro"/>
</dbReference>
<keyword evidence="4" id="KW-0804">Transcription</keyword>
<evidence type="ECO:0000313" key="9">
    <source>
        <dbReference type="Proteomes" id="UP000019132"/>
    </source>
</evidence>
<dbReference type="InterPro" id="IPR040501">
    <property type="entry name" value="TFA2_Winged_2"/>
</dbReference>
<reference evidence="8" key="3">
    <citation type="submission" date="2015-02" db="UniProtKB">
        <authorList>
            <consortium name="EnsemblProtists"/>
        </authorList>
    </citation>
    <scope>IDENTIFICATION</scope>
    <source>
        <strain evidence="8">DAOM BR144</strain>
    </source>
</reference>
<dbReference type="PANTHER" id="PTHR12716:SF8">
    <property type="entry name" value="TRANSCRIPTION INITIATION FACTOR IIE SUBUNIT BETA"/>
    <property type="match status" value="1"/>
</dbReference>
<dbReference type="HOGENOM" id="CLU_060446_0_0_1"/>
<dbReference type="GO" id="GO:0005673">
    <property type="term" value="C:transcription factor TFIIE complex"/>
    <property type="evidence" value="ECO:0007669"/>
    <property type="project" value="InterPro"/>
</dbReference>
<reference evidence="9" key="1">
    <citation type="journal article" date="2010" name="Genome Biol.">
        <title>Genome sequence of the necrotrophic plant pathogen Pythium ultimum reveals original pathogenicity mechanisms and effector repertoire.</title>
        <authorList>
            <person name="Levesque C.A."/>
            <person name="Brouwer H."/>
            <person name="Cano L."/>
            <person name="Hamilton J.P."/>
            <person name="Holt C."/>
            <person name="Huitema E."/>
            <person name="Raffaele S."/>
            <person name="Robideau G.P."/>
            <person name="Thines M."/>
            <person name="Win J."/>
            <person name="Zerillo M.M."/>
            <person name="Beakes G.W."/>
            <person name="Boore J.L."/>
            <person name="Busam D."/>
            <person name="Dumas B."/>
            <person name="Ferriera S."/>
            <person name="Fuerstenberg S.I."/>
            <person name="Gachon C.M."/>
            <person name="Gaulin E."/>
            <person name="Govers F."/>
            <person name="Grenville-Briggs L."/>
            <person name="Horner N."/>
            <person name="Hostetler J."/>
            <person name="Jiang R.H."/>
            <person name="Johnson J."/>
            <person name="Krajaejun T."/>
            <person name="Lin H."/>
            <person name="Meijer H.J."/>
            <person name="Moore B."/>
            <person name="Morris P."/>
            <person name="Phuntmart V."/>
            <person name="Puiu D."/>
            <person name="Shetty J."/>
            <person name="Stajich J.E."/>
            <person name="Tripathy S."/>
            <person name="Wawra S."/>
            <person name="van West P."/>
            <person name="Whitty B.R."/>
            <person name="Coutinho P.M."/>
            <person name="Henrissat B."/>
            <person name="Martin F."/>
            <person name="Thomas P.D."/>
            <person name="Tyler B.M."/>
            <person name="De Vries R.P."/>
            <person name="Kamoun S."/>
            <person name="Yandell M."/>
            <person name="Tisserat N."/>
            <person name="Buell C.R."/>
        </authorList>
    </citation>
    <scope>NUCLEOTIDE SEQUENCE</scope>
    <source>
        <strain evidence="9">DAOM:BR144</strain>
    </source>
</reference>
<keyword evidence="5" id="KW-0539">Nucleus</keyword>
<dbReference type="EnsemblProtists" id="PYU1_T005544">
    <property type="protein sequence ID" value="PYU1_T005544"/>
    <property type="gene ID" value="PYU1_G005533"/>
</dbReference>
<feature type="domain" description="TFIIE beta" evidence="7">
    <location>
        <begin position="31"/>
        <end position="109"/>
    </location>
</feature>
<dbReference type="OMA" id="EVYYSRG"/>
<evidence type="ECO:0000256" key="5">
    <source>
        <dbReference type="ARBA" id="ARBA00023242"/>
    </source>
</evidence>
<comment type="subcellular location">
    <subcellularLocation>
        <location evidence="1">Nucleus</location>
    </subcellularLocation>
</comment>
<dbReference type="InterPro" id="IPR016656">
    <property type="entry name" value="TFIIE-bsu"/>
</dbReference>
<evidence type="ECO:0000313" key="8">
    <source>
        <dbReference type="EnsemblProtists" id="PYU1_T005544"/>
    </source>
</evidence>
<sequence length="391" mass="44140">MSWRNLAYGSQQAAEAAPAVAPTKASVKETVVSQVDASSVPKNDGAKVYKILEYLCKVPMHKAVSVRDIFQHTGVDLTMDDQVDQRLKNNPKVRVEGDMYAYQAKYDIKNRMQLLKILDRIPEGMPIEDLIDCYVGVENDLKDLTRTGEVICLKNAEKGAEVYYSRGTTYLVDVSGVATVEPGSYLTHSSQDVTNEVRRGDAIRIGDQWARVSAAVKTSSSTRPVPFAGMATKSVSSTRDLNVSKKIRYLFKFDKDNLPLDVPFPDPKKPNIASDRWDVLPKRGPKYQMVKHGCTNDIRQLWRDTLRNWPTDRVEFEKKLVQAGLTTQAKVDANRRQMKRRMKEDTKKTRTRKQRDIKISNQHLIGTELGEILAKGGQESFTLGAVKFEKQ</sequence>
<keyword evidence="9" id="KW-1185">Reference proteome</keyword>
<keyword evidence="3" id="KW-0238">DNA-binding</keyword>
<comment type="function">
    <text evidence="6">Recruits TFIIH to the initiation complex and stimulates the RNA polymerase II C-terminal domain kinase and DNA-dependent ATPase activities of TFIIH. Both TFIIH and TFIIE are required for promoter clearance by RNA polymerase.</text>
</comment>
<evidence type="ECO:0000256" key="3">
    <source>
        <dbReference type="ARBA" id="ARBA00023125"/>
    </source>
</evidence>
<name>K3WKQ2_GLOUD</name>
<evidence type="ECO:0000256" key="1">
    <source>
        <dbReference type="ARBA" id="ARBA00004123"/>
    </source>
</evidence>
<dbReference type="eggNOG" id="KOG3095">
    <property type="taxonomic scope" value="Eukaryota"/>
</dbReference>
<evidence type="ECO:0000256" key="2">
    <source>
        <dbReference type="ARBA" id="ARBA00023015"/>
    </source>
</evidence>
<dbReference type="VEuPathDB" id="FungiDB:PYU1_G005533"/>
<proteinExistence type="predicted"/>